<dbReference type="AlphaFoldDB" id="A0A3P3R7V5"/>
<dbReference type="RefSeq" id="WP_124955541.1">
    <property type="nucleotide sequence ID" value="NZ_RRCH01000028.1"/>
</dbReference>
<reference evidence="1 2" key="1">
    <citation type="submission" date="2018-11" db="EMBL/GenBank/DDBJ databases">
        <title>Taxonoimc description of Halomarina strain SPP-AMP-1.</title>
        <authorList>
            <person name="Pal Y."/>
            <person name="Srinivasana K."/>
            <person name="Verma A."/>
            <person name="Kumar P."/>
        </authorList>
    </citation>
    <scope>NUCLEOTIDE SEQUENCE [LARGE SCALE GENOMIC DNA]</scope>
    <source>
        <strain evidence="1 2">SPP-AMP-1</strain>
    </source>
</reference>
<evidence type="ECO:0000313" key="2">
    <source>
        <dbReference type="Proteomes" id="UP000282322"/>
    </source>
</evidence>
<keyword evidence="2" id="KW-1185">Reference proteome</keyword>
<gene>
    <name evidence="1" type="ORF">EIK79_13020</name>
</gene>
<evidence type="ECO:0000313" key="1">
    <source>
        <dbReference type="EMBL" id="RRJ29552.1"/>
    </source>
</evidence>
<sequence>MTLASRKSNDFDAALPKLLYEGWVTPAQTQIPIAEYLTAEVPWQYIVQRLSRLSDPDHDRSDRL</sequence>
<accession>A0A3P3R7V5</accession>
<organism evidence="1 2">
    <name type="scientific">Halocatena pleomorpha</name>
    <dbReference type="NCBI Taxonomy" id="1785090"/>
    <lineage>
        <taxon>Archaea</taxon>
        <taxon>Methanobacteriati</taxon>
        <taxon>Methanobacteriota</taxon>
        <taxon>Stenosarchaea group</taxon>
        <taxon>Halobacteria</taxon>
        <taxon>Halobacteriales</taxon>
        <taxon>Natronomonadaceae</taxon>
        <taxon>Halocatena</taxon>
    </lineage>
</organism>
<dbReference type="EMBL" id="RRCH01000028">
    <property type="protein sequence ID" value="RRJ29552.1"/>
    <property type="molecule type" value="Genomic_DNA"/>
</dbReference>
<proteinExistence type="predicted"/>
<comment type="caution">
    <text evidence="1">The sequence shown here is derived from an EMBL/GenBank/DDBJ whole genome shotgun (WGS) entry which is preliminary data.</text>
</comment>
<protein>
    <submittedName>
        <fullName evidence="1">Uncharacterized protein</fullName>
    </submittedName>
</protein>
<dbReference type="Proteomes" id="UP000282322">
    <property type="component" value="Unassembled WGS sequence"/>
</dbReference>
<name>A0A3P3R7V5_9EURY</name>